<reference evidence="2" key="2">
    <citation type="journal article" date="2022" name="Microbiol. Resour. Announc.">
        <title>Metagenome Sequencing to Explore Phylogenomics of Terrestrial Cyanobacteria.</title>
        <authorList>
            <person name="Ward R.D."/>
            <person name="Stajich J.E."/>
            <person name="Johansen J.R."/>
            <person name="Huntemann M."/>
            <person name="Clum A."/>
            <person name="Foster B."/>
            <person name="Foster B."/>
            <person name="Roux S."/>
            <person name="Palaniappan K."/>
            <person name="Varghese N."/>
            <person name="Mukherjee S."/>
            <person name="Reddy T.B.K."/>
            <person name="Daum C."/>
            <person name="Copeland A."/>
            <person name="Chen I.A."/>
            <person name="Ivanova N.N."/>
            <person name="Kyrpides N.C."/>
            <person name="Shapiro N."/>
            <person name="Eloe-Fadrosh E.A."/>
            <person name="Pietrasiak N."/>
        </authorList>
    </citation>
    <scope>NUCLEOTIDE SEQUENCE</scope>
    <source>
        <strain evidence="2">CPER-KK1</strain>
    </source>
</reference>
<feature type="compositionally biased region" description="Low complexity" evidence="1">
    <location>
        <begin position="570"/>
        <end position="583"/>
    </location>
</feature>
<dbReference type="EMBL" id="JAHHIF010000021">
    <property type="protein sequence ID" value="MBW4546139.1"/>
    <property type="molecule type" value="Genomic_DNA"/>
</dbReference>
<dbReference type="Proteomes" id="UP000753908">
    <property type="component" value="Unassembled WGS sequence"/>
</dbReference>
<comment type="caution">
    <text evidence="2">The sequence shown here is derived from an EMBL/GenBank/DDBJ whole genome shotgun (WGS) entry which is preliminary data.</text>
</comment>
<proteinExistence type="predicted"/>
<dbReference type="PROSITE" id="PS51257">
    <property type="entry name" value="PROKAR_LIPOPROTEIN"/>
    <property type="match status" value="1"/>
</dbReference>
<feature type="compositionally biased region" description="Low complexity" evidence="1">
    <location>
        <begin position="422"/>
        <end position="433"/>
    </location>
</feature>
<feature type="compositionally biased region" description="Low complexity" evidence="1">
    <location>
        <begin position="470"/>
        <end position="500"/>
    </location>
</feature>
<sequence length="687" mass="74692">MARNRQWTSVRVFFSFLMAVVFAWGLVGCGERIETPQIGNTNGASKTQLSGSLSEVAPPPVIQQLSQSLETYQPQVAIASPIADQVLQDTTVSVQFQVQDLPIFKNPDLGLGPHLHVILDNEPYKAVYDLAQPLVFEDVAPGTHTLRVFASRPWHESFKNEGAYAQTTFHIFTKTTDNNPNPALPLLTYSRPTGSYGAEPIMLDFYLTNAPLHIVAQENPDDEIADWRIRVTVNGQSFVLDRWQPIYLKGFKPGKNWVQLEFLDEQGNPVKNVFNDTVRLINYEPKGKDTLAKLVRGELSAEAARGIVPNAKVIPTPIPSPAITPTPIPSPEPVVPEEPELTPEPDTSATPSELPTEAEEPTPTDELVPAEPVPSEKPKSGGFFNRFRRPAAVSIPAPELPEELEAPTPELIVPEEPELTPEPESTVTPSELPTEAEEPTPADEAAHTPPVSVENPKPRGFFGRFRRTVEAPTPLLQQQLPETLEAPSPEPSVVPEQPEQLVIPSEPPATVEEPTTEPEKLEVEPAPVIKPVPVPIEPRGKGFFNRLRSPVPSKAMPDTGLPPTLPEIIETPSPELSEPDLLPTTPPDATPTETTPAASASETPETSSPEVAATAPKLDLKEVFLTPPALSPPLRIIQAPADIKSDIPSRFLKKSVPESPTDVLEPVEAPAADSEAIDVPLEAEETP</sequence>
<feature type="region of interest" description="Disordered" evidence="1">
    <location>
        <begin position="312"/>
        <end position="613"/>
    </location>
</feature>
<feature type="compositionally biased region" description="Pro residues" evidence="1">
    <location>
        <begin position="316"/>
        <end position="334"/>
    </location>
</feature>
<dbReference type="AlphaFoldDB" id="A0A951PMY5"/>
<accession>A0A951PMY5</accession>
<evidence type="ECO:0000256" key="1">
    <source>
        <dbReference type="SAM" id="MobiDB-lite"/>
    </source>
</evidence>
<feature type="region of interest" description="Disordered" evidence="1">
    <location>
        <begin position="652"/>
        <end position="687"/>
    </location>
</feature>
<gene>
    <name evidence="2" type="ORF">KME25_17070</name>
</gene>
<evidence type="ECO:0000313" key="3">
    <source>
        <dbReference type="Proteomes" id="UP000753908"/>
    </source>
</evidence>
<evidence type="ECO:0000313" key="2">
    <source>
        <dbReference type="EMBL" id="MBW4546139.1"/>
    </source>
</evidence>
<protein>
    <recommendedName>
        <fullName evidence="4">FHA domain containing protein</fullName>
    </recommendedName>
</protein>
<organism evidence="2 3">
    <name type="scientific">Symplocastrum torsivum CPER-KK1</name>
    <dbReference type="NCBI Taxonomy" id="450513"/>
    <lineage>
        <taxon>Bacteria</taxon>
        <taxon>Bacillati</taxon>
        <taxon>Cyanobacteriota</taxon>
        <taxon>Cyanophyceae</taxon>
        <taxon>Oscillatoriophycideae</taxon>
        <taxon>Oscillatoriales</taxon>
        <taxon>Microcoleaceae</taxon>
        <taxon>Symplocastrum</taxon>
    </lineage>
</organism>
<name>A0A951PMY5_9CYAN</name>
<feature type="compositionally biased region" description="Low complexity" evidence="1">
    <location>
        <begin position="344"/>
        <end position="355"/>
    </location>
</feature>
<feature type="compositionally biased region" description="Low complexity" evidence="1">
    <location>
        <begin position="590"/>
        <end position="610"/>
    </location>
</feature>
<reference evidence="2" key="1">
    <citation type="submission" date="2021-05" db="EMBL/GenBank/DDBJ databases">
        <authorList>
            <person name="Pietrasiak N."/>
            <person name="Ward R."/>
            <person name="Stajich J.E."/>
            <person name="Kurbessoian T."/>
        </authorList>
    </citation>
    <scope>NUCLEOTIDE SEQUENCE</scope>
    <source>
        <strain evidence="2">CPER-KK1</strain>
    </source>
</reference>
<evidence type="ECO:0008006" key="4">
    <source>
        <dbReference type="Google" id="ProtNLM"/>
    </source>
</evidence>